<dbReference type="AlphaFoldDB" id="A0A0K2SVV2"/>
<sequence>LNENFTTGVAAYPYVISSLKHFKKQSCITVYIPRNGGRVPLDWRYQSSLSKQRTGSTRLPSVKSVLIYSVQSSLKTGPINLRNRPYQSKEPALSKCQY</sequence>
<accession>A0A0K2SVV2</accession>
<evidence type="ECO:0000313" key="1">
    <source>
        <dbReference type="EMBL" id="CDW17645.1"/>
    </source>
</evidence>
<dbReference type="EMBL" id="HACA01000284">
    <property type="protein sequence ID" value="CDW17645.1"/>
    <property type="molecule type" value="Transcribed_RNA"/>
</dbReference>
<protein>
    <submittedName>
        <fullName evidence="1">Uncharacterized protein</fullName>
    </submittedName>
</protein>
<name>A0A0K2SVV2_LEPSM</name>
<organism evidence="1">
    <name type="scientific">Lepeophtheirus salmonis</name>
    <name type="common">Salmon louse</name>
    <name type="synonym">Caligus salmonis</name>
    <dbReference type="NCBI Taxonomy" id="72036"/>
    <lineage>
        <taxon>Eukaryota</taxon>
        <taxon>Metazoa</taxon>
        <taxon>Ecdysozoa</taxon>
        <taxon>Arthropoda</taxon>
        <taxon>Crustacea</taxon>
        <taxon>Multicrustacea</taxon>
        <taxon>Hexanauplia</taxon>
        <taxon>Copepoda</taxon>
        <taxon>Siphonostomatoida</taxon>
        <taxon>Caligidae</taxon>
        <taxon>Lepeophtheirus</taxon>
    </lineage>
</organism>
<feature type="non-terminal residue" evidence="1">
    <location>
        <position position="1"/>
    </location>
</feature>
<proteinExistence type="predicted"/>
<reference evidence="1" key="1">
    <citation type="submission" date="2014-05" db="EMBL/GenBank/DDBJ databases">
        <authorList>
            <person name="Chronopoulou M."/>
        </authorList>
    </citation>
    <scope>NUCLEOTIDE SEQUENCE</scope>
    <source>
        <tissue evidence="1">Whole organism</tissue>
    </source>
</reference>